<evidence type="ECO:0000256" key="1">
    <source>
        <dbReference type="SAM" id="Phobius"/>
    </source>
</evidence>
<evidence type="ECO:0000313" key="4">
    <source>
        <dbReference type="Proteomes" id="UP000310095"/>
    </source>
</evidence>
<keyword evidence="1" id="KW-0812">Transmembrane</keyword>
<comment type="caution">
    <text evidence="3">The sequence shown here is derived from an EMBL/GenBank/DDBJ whole genome shotgun (WGS) entry which is preliminary data.</text>
</comment>
<dbReference type="InterPro" id="IPR021356">
    <property type="entry name" value="Integr_conj_element_PFL4702"/>
</dbReference>
<proteinExistence type="predicted"/>
<feature type="signal peptide" evidence="2">
    <location>
        <begin position="1"/>
        <end position="23"/>
    </location>
</feature>
<reference evidence="3 4" key="1">
    <citation type="submission" date="2019-05" db="EMBL/GenBank/DDBJ databases">
        <title>Identification and Biocontrol Activity Analysis of Biocontrol Strain PF-1 Based on Genome-wide Data.</title>
        <authorList>
            <person name="Qi J."/>
        </authorList>
    </citation>
    <scope>NUCLEOTIDE SEQUENCE [LARGE SCALE GENOMIC DNA]</scope>
    <source>
        <strain evidence="3 4">PF-1</strain>
    </source>
</reference>
<dbReference type="Proteomes" id="UP000310095">
    <property type="component" value="Unassembled WGS sequence"/>
</dbReference>
<evidence type="ECO:0000256" key="2">
    <source>
        <dbReference type="SAM" id="SignalP"/>
    </source>
</evidence>
<sequence length="112" mass="11859">MPTPKVHLIALLAAASVIQTANAALPQAQAPSRGEGKSWMQTLQNYGYDGFMLLGLLLLGAMIIGVAVHAFGVYHDIHEGKKKWRDLGSTAVVGVCLIGLAIFMVTKATSIL</sequence>
<organism evidence="3 4">
    <name type="scientific">Pseudomonas protegens</name>
    <dbReference type="NCBI Taxonomy" id="380021"/>
    <lineage>
        <taxon>Bacteria</taxon>
        <taxon>Pseudomonadati</taxon>
        <taxon>Pseudomonadota</taxon>
        <taxon>Gammaproteobacteria</taxon>
        <taxon>Pseudomonadales</taxon>
        <taxon>Pseudomonadaceae</taxon>
        <taxon>Pseudomonas</taxon>
    </lineage>
</organism>
<dbReference type="NCBIfam" id="TIGR03745">
    <property type="entry name" value="conj_TIGR03745"/>
    <property type="match status" value="1"/>
</dbReference>
<feature type="chain" id="PRO_5046328471" evidence="2">
    <location>
        <begin position="24"/>
        <end position="112"/>
    </location>
</feature>
<dbReference type="EMBL" id="VAVY01000003">
    <property type="protein sequence ID" value="TMM62493.1"/>
    <property type="molecule type" value="Genomic_DNA"/>
</dbReference>
<keyword evidence="1" id="KW-0472">Membrane</keyword>
<gene>
    <name evidence="3" type="ORF">FEF10_20590</name>
</gene>
<dbReference type="Pfam" id="PF11190">
    <property type="entry name" value="DUF2976"/>
    <property type="match status" value="1"/>
</dbReference>
<feature type="transmembrane region" description="Helical" evidence="1">
    <location>
        <begin position="86"/>
        <end position="106"/>
    </location>
</feature>
<evidence type="ECO:0000313" key="3">
    <source>
        <dbReference type="EMBL" id="TMM62493.1"/>
    </source>
</evidence>
<keyword evidence="1" id="KW-1133">Transmembrane helix</keyword>
<feature type="transmembrane region" description="Helical" evidence="1">
    <location>
        <begin position="50"/>
        <end position="74"/>
    </location>
</feature>
<accession>A0ABY2VDW4</accession>
<name>A0ABY2VDW4_9PSED</name>
<dbReference type="RefSeq" id="WP_011062957.1">
    <property type="nucleotide sequence ID" value="NZ_CP022097.2"/>
</dbReference>
<keyword evidence="2" id="KW-0732">Signal</keyword>
<keyword evidence="4" id="KW-1185">Reference proteome</keyword>
<protein>
    <submittedName>
        <fullName evidence="3">TIGR03745 family integrating conjugative element membrane protein</fullName>
    </submittedName>
</protein>